<accession>A0A3M5VAF9</accession>
<comment type="caution">
    <text evidence="2">The sequence shown here is derived from an EMBL/GenBank/DDBJ whole genome shotgun (WGS) entry which is preliminary data.</text>
</comment>
<reference evidence="2 3" key="1">
    <citation type="submission" date="2018-08" db="EMBL/GenBank/DDBJ databases">
        <title>Recombination of ecologically and evolutionarily significant loci maintains genetic cohesion in the Pseudomonas syringae species complex.</title>
        <authorList>
            <person name="Dillon M."/>
            <person name="Thakur S."/>
            <person name="Almeida R.N.D."/>
            <person name="Weir B.S."/>
            <person name="Guttman D.S."/>
        </authorList>
    </citation>
    <scope>NUCLEOTIDE SEQUENCE [LARGE SCALE GENOMIC DNA]</scope>
    <source>
        <strain evidence="2 3">ICMP 14479</strain>
    </source>
</reference>
<keyword evidence="1" id="KW-0472">Membrane</keyword>
<name>A0A3M5VAF9_PSESX</name>
<proteinExistence type="predicted"/>
<dbReference type="Proteomes" id="UP000280395">
    <property type="component" value="Unassembled WGS sequence"/>
</dbReference>
<sequence>MVQKSFMYRLIYFFYGQHAPWSLAADDVEVHGLPAYLIGQAHLYSSAILYRYAVVIVFAKITFFIMHGAFYMDLWR</sequence>
<dbReference type="AlphaFoldDB" id="A0A3M5VAF9"/>
<keyword evidence="1" id="KW-0812">Transmembrane</keyword>
<keyword evidence="1" id="KW-1133">Transmembrane helix</keyword>
<evidence type="ECO:0000313" key="3">
    <source>
        <dbReference type="Proteomes" id="UP000280395"/>
    </source>
</evidence>
<dbReference type="EMBL" id="RBUA01000817">
    <property type="protein sequence ID" value="RMU54754.1"/>
    <property type="molecule type" value="Genomic_DNA"/>
</dbReference>
<protein>
    <submittedName>
        <fullName evidence="2">Uncharacterized protein</fullName>
    </submittedName>
</protein>
<evidence type="ECO:0000313" key="2">
    <source>
        <dbReference type="EMBL" id="RMU54754.1"/>
    </source>
</evidence>
<gene>
    <name evidence="2" type="ORF">ALP29_200437</name>
</gene>
<evidence type="ECO:0000256" key="1">
    <source>
        <dbReference type="SAM" id="Phobius"/>
    </source>
</evidence>
<feature type="transmembrane region" description="Helical" evidence="1">
    <location>
        <begin position="49"/>
        <end position="72"/>
    </location>
</feature>
<organism evidence="2 3">
    <name type="scientific">Pseudomonas syringae pv. avii</name>
    <dbReference type="NCBI Taxonomy" id="663959"/>
    <lineage>
        <taxon>Bacteria</taxon>
        <taxon>Pseudomonadati</taxon>
        <taxon>Pseudomonadota</taxon>
        <taxon>Gammaproteobacteria</taxon>
        <taxon>Pseudomonadales</taxon>
        <taxon>Pseudomonadaceae</taxon>
        <taxon>Pseudomonas</taxon>
        <taxon>Pseudomonas syringae</taxon>
    </lineage>
</organism>